<reference evidence="2" key="2">
    <citation type="submission" date="2021-04" db="EMBL/GenBank/DDBJ databases">
        <authorList>
            <person name="Gilroy R."/>
        </authorList>
    </citation>
    <scope>NUCLEOTIDE SEQUENCE</scope>
    <source>
        <strain evidence="2">ChiGjej6B6-14162</strain>
    </source>
</reference>
<accession>A0A9D1X9E9</accession>
<protein>
    <submittedName>
        <fullName evidence="2">DUF4249 domain-containing protein</fullName>
    </submittedName>
</protein>
<keyword evidence="1" id="KW-0732">Signal</keyword>
<gene>
    <name evidence="2" type="ORF">H9977_09945</name>
</gene>
<evidence type="ECO:0000313" key="2">
    <source>
        <dbReference type="EMBL" id="HIX75338.1"/>
    </source>
</evidence>
<dbReference type="Proteomes" id="UP000886740">
    <property type="component" value="Unassembled WGS sequence"/>
</dbReference>
<comment type="caution">
    <text evidence="2">The sequence shown here is derived from an EMBL/GenBank/DDBJ whole genome shotgun (WGS) entry which is preliminary data.</text>
</comment>
<dbReference type="AlphaFoldDB" id="A0A9D1X9E9"/>
<dbReference type="InterPro" id="IPR025345">
    <property type="entry name" value="DUF4249"/>
</dbReference>
<dbReference type="Pfam" id="PF14054">
    <property type="entry name" value="DUF4249"/>
    <property type="match status" value="1"/>
</dbReference>
<name>A0A9D1X9E9_9BACT</name>
<feature type="signal peptide" evidence="1">
    <location>
        <begin position="1"/>
        <end position="20"/>
    </location>
</feature>
<organism evidence="2 3">
    <name type="scientific">Candidatus Parabacteroides intestinipullorum</name>
    <dbReference type="NCBI Taxonomy" id="2838723"/>
    <lineage>
        <taxon>Bacteria</taxon>
        <taxon>Pseudomonadati</taxon>
        <taxon>Bacteroidota</taxon>
        <taxon>Bacteroidia</taxon>
        <taxon>Bacteroidales</taxon>
        <taxon>Tannerellaceae</taxon>
        <taxon>Parabacteroides</taxon>
    </lineage>
</organism>
<sequence>MKKQLIIYVSLALLSLAACVTDFTPEVKGVSGILVVDGTITDGESVFRLSRSVGITDDIRSADTITNAEVSVERSDGVFFKASQESKGAYRAINGALDPNLEYRLNISLDGKHYQSTFLRPLISAGIDSLSFRKKNRDEPVTIHVSSHAGKDSPPYYCWSYKENWEIQSRWFANAREEPLGSKNIIWHNPYTSENTYHCWVKDSSKVLLVGTTEKLTENRLAEHKLFEIPVSDERLSVLYHVEVSQMQIRKEAYDYFKILQDEIERTGSLFSPVLTAGENGNIYNVSDPDELVIGYVEVASVARKEMYISAEAGLYVPEEDAYHDCEIFLVKSGQVIPSDLVWYRYPDSKTYPSCVDCRAKPGATKNRPAWWPNEHY</sequence>
<reference evidence="2" key="1">
    <citation type="journal article" date="2021" name="PeerJ">
        <title>Extensive microbial diversity within the chicken gut microbiome revealed by metagenomics and culture.</title>
        <authorList>
            <person name="Gilroy R."/>
            <person name="Ravi A."/>
            <person name="Getino M."/>
            <person name="Pursley I."/>
            <person name="Horton D.L."/>
            <person name="Alikhan N.F."/>
            <person name="Baker D."/>
            <person name="Gharbi K."/>
            <person name="Hall N."/>
            <person name="Watson M."/>
            <person name="Adriaenssens E.M."/>
            <person name="Foster-Nyarko E."/>
            <person name="Jarju S."/>
            <person name="Secka A."/>
            <person name="Antonio M."/>
            <person name="Oren A."/>
            <person name="Chaudhuri R.R."/>
            <person name="La Ragione R."/>
            <person name="Hildebrand F."/>
            <person name="Pallen M.J."/>
        </authorList>
    </citation>
    <scope>NUCLEOTIDE SEQUENCE</scope>
    <source>
        <strain evidence="2">ChiGjej6B6-14162</strain>
    </source>
</reference>
<dbReference type="PROSITE" id="PS51257">
    <property type="entry name" value="PROKAR_LIPOPROTEIN"/>
    <property type="match status" value="1"/>
</dbReference>
<proteinExistence type="predicted"/>
<dbReference type="EMBL" id="DXEL01000067">
    <property type="protein sequence ID" value="HIX75338.1"/>
    <property type="molecule type" value="Genomic_DNA"/>
</dbReference>
<evidence type="ECO:0000256" key="1">
    <source>
        <dbReference type="SAM" id="SignalP"/>
    </source>
</evidence>
<evidence type="ECO:0000313" key="3">
    <source>
        <dbReference type="Proteomes" id="UP000886740"/>
    </source>
</evidence>
<feature type="chain" id="PRO_5039095043" evidence="1">
    <location>
        <begin position="21"/>
        <end position="377"/>
    </location>
</feature>